<comment type="caution">
    <text evidence="6">The sequence shown here is derived from an EMBL/GenBank/DDBJ whole genome shotgun (WGS) entry which is preliminary data.</text>
</comment>
<dbReference type="InterPro" id="IPR023753">
    <property type="entry name" value="FAD/NAD-binding_dom"/>
</dbReference>
<evidence type="ECO:0000256" key="1">
    <source>
        <dbReference type="ARBA" id="ARBA00001974"/>
    </source>
</evidence>
<gene>
    <name evidence="6" type="ORF">QTG54_014250</name>
</gene>
<comment type="cofactor">
    <cofactor evidence="1">
        <name>FAD</name>
        <dbReference type="ChEBI" id="CHEBI:57692"/>
    </cofactor>
</comment>
<dbReference type="SUPFAM" id="SSF51905">
    <property type="entry name" value="FAD/NAD(P)-binding domain"/>
    <property type="match status" value="2"/>
</dbReference>
<keyword evidence="3" id="KW-0274">FAD</keyword>
<dbReference type="EMBL" id="JATAAI010000035">
    <property type="protein sequence ID" value="KAK1735184.1"/>
    <property type="molecule type" value="Genomic_DNA"/>
</dbReference>
<dbReference type="Pfam" id="PF07992">
    <property type="entry name" value="Pyr_redox_2"/>
    <property type="match status" value="1"/>
</dbReference>
<protein>
    <submittedName>
        <fullName evidence="6">NADH dehydrogenase, FAD-containing subunit</fullName>
        <ecNumber evidence="6">1.6.5.9</ecNumber>
    </submittedName>
</protein>
<feature type="domain" description="FAD/NAD(P)-binding" evidence="5">
    <location>
        <begin position="2"/>
        <end position="385"/>
    </location>
</feature>
<dbReference type="PANTHER" id="PTHR42913">
    <property type="entry name" value="APOPTOSIS-INDUCING FACTOR 1"/>
    <property type="match status" value="1"/>
</dbReference>
<evidence type="ECO:0000256" key="4">
    <source>
        <dbReference type="ARBA" id="ARBA00023002"/>
    </source>
</evidence>
<dbReference type="AlphaFoldDB" id="A0AAD8XX23"/>
<evidence type="ECO:0000256" key="2">
    <source>
        <dbReference type="ARBA" id="ARBA00022630"/>
    </source>
</evidence>
<organism evidence="6 7">
    <name type="scientific">Skeletonema marinoi</name>
    <dbReference type="NCBI Taxonomy" id="267567"/>
    <lineage>
        <taxon>Eukaryota</taxon>
        <taxon>Sar</taxon>
        <taxon>Stramenopiles</taxon>
        <taxon>Ochrophyta</taxon>
        <taxon>Bacillariophyta</taxon>
        <taxon>Coscinodiscophyceae</taxon>
        <taxon>Thalassiosirophycidae</taxon>
        <taxon>Thalassiosirales</taxon>
        <taxon>Skeletonemataceae</taxon>
        <taxon>Skeletonema</taxon>
        <taxon>Skeletonema marinoi-dohrnii complex</taxon>
    </lineage>
</organism>
<evidence type="ECO:0000256" key="3">
    <source>
        <dbReference type="ARBA" id="ARBA00022827"/>
    </source>
</evidence>
<accession>A0AAD8XX23</accession>
<dbReference type="Gene3D" id="3.50.50.100">
    <property type="match status" value="2"/>
</dbReference>
<feature type="non-terminal residue" evidence="6">
    <location>
        <position position="1"/>
    </location>
</feature>
<dbReference type="Proteomes" id="UP001224775">
    <property type="component" value="Unassembled WGS sequence"/>
</dbReference>
<keyword evidence="2" id="KW-0285">Flavoprotein</keyword>
<name>A0AAD8XX23_9STRA</name>
<dbReference type="GO" id="GO:0019646">
    <property type="term" value="P:aerobic electron transport chain"/>
    <property type="evidence" value="ECO:0007669"/>
    <property type="project" value="TreeGrafter"/>
</dbReference>
<keyword evidence="4 6" id="KW-0560">Oxidoreductase</keyword>
<dbReference type="PANTHER" id="PTHR42913:SF4">
    <property type="entry name" value="ALTERNATIVE NAD(P)H-UBIQUINONE OXIDOREDUCTASE C1, CHLOROPLASTIC_MITOCHONDRIAL"/>
    <property type="match status" value="1"/>
</dbReference>
<dbReference type="PRINTS" id="PR00368">
    <property type="entry name" value="FADPNR"/>
</dbReference>
<dbReference type="GO" id="GO:0050136">
    <property type="term" value="F:NADH dehydrogenase (quinone) (non-electrogenic) activity"/>
    <property type="evidence" value="ECO:0007669"/>
    <property type="project" value="UniProtKB-EC"/>
</dbReference>
<evidence type="ECO:0000313" key="7">
    <source>
        <dbReference type="Proteomes" id="UP001224775"/>
    </source>
</evidence>
<dbReference type="InterPro" id="IPR051169">
    <property type="entry name" value="NADH-Q_oxidoreductase"/>
</dbReference>
<reference evidence="6" key="1">
    <citation type="submission" date="2023-06" db="EMBL/GenBank/DDBJ databases">
        <title>Survivors Of The Sea: Transcriptome response of Skeletonema marinoi to long-term dormancy.</title>
        <authorList>
            <person name="Pinder M.I.M."/>
            <person name="Kourtchenko O."/>
            <person name="Robertson E.K."/>
            <person name="Larsson T."/>
            <person name="Maumus F."/>
            <person name="Osuna-Cruz C.M."/>
            <person name="Vancaester E."/>
            <person name="Stenow R."/>
            <person name="Vandepoele K."/>
            <person name="Ploug H."/>
            <person name="Bruchert V."/>
            <person name="Godhe A."/>
            <person name="Topel M."/>
        </authorList>
    </citation>
    <scope>NUCLEOTIDE SEQUENCE</scope>
    <source>
        <strain evidence="6">R05AC</strain>
    </source>
</reference>
<evidence type="ECO:0000313" key="6">
    <source>
        <dbReference type="EMBL" id="KAK1735184.1"/>
    </source>
</evidence>
<proteinExistence type="predicted"/>
<keyword evidence="7" id="KW-1185">Reference proteome</keyword>
<dbReference type="EC" id="1.6.5.9" evidence="6"/>
<sequence length="492" mass="52960">GGFGGINSALTLPTLPWSDVAQGSGTASVKPRITLIDKSERFVFLPLLYELCVDDASIDEVAPTFKSLLSGVGTKKISTLSGLPDLSYALQLLSGESNDDDETKEGNCEVSFLQAQVEGIDANNNQVVINRSSGIETLNYDALIIATGAEVSCDAVPGASQFALPFYTVEQCFELKRRLSLIDNYLEEVRASSELEQSTNVVVVGGGYSGVELALNLVDRLGSNDVQVTLVHRGKQVLEYATEHNRNAGMERLKSAGVNVMTSTSVAEVSSWDDGAHNDNMSETLRKQLCTVKLTATNESIEDEGEPETTQLATTLLLWTAGSTPTSIRNAGIRNSVLPRDAMGRILTSPTLNVANYPNVFAIGDCSRPKKVPYPGTAQVAMQMATVASWNIYATLSKKYSSREQDSLKLLPFSYLNLGEMMTLGTNDATISTLGGIELSGPAASWLRRLVYAVRMPTPGQGLFAAVDGSSRKLARGALRNARRKSKPVDWK</sequence>
<evidence type="ECO:0000259" key="5">
    <source>
        <dbReference type="Pfam" id="PF07992"/>
    </source>
</evidence>
<dbReference type="InterPro" id="IPR036188">
    <property type="entry name" value="FAD/NAD-bd_sf"/>
</dbReference>